<sequence>MDAHTTGLQAIDHTDRLRQWLELSSGDFIWQVRTYTTGKDLNCFLDRKAYITICRGIGDNYDKYVSWEEVTELTNFIFQEKMFGEEEEEDWQGAGRLFVALCFIRADRESDPEHSFSLLEQFIDPRAIRQVTAAHYLDYALRCFNAGLSFKGIRMGDQRWLKCIRDQWICPYFARIMEGAASKMYKQQHDQADETTGGPVKLEERAGERFRSEGR</sequence>
<reference evidence="2" key="1">
    <citation type="submission" date="2021-04" db="EMBL/GenBank/DDBJ databases">
        <title>First draft genome resource for Brassicaceae pathogens Fusarium oxysporum f. sp. raphani and Fusarium oxysporum f. sp. rapae.</title>
        <authorList>
            <person name="Asai S."/>
        </authorList>
    </citation>
    <scope>NUCLEOTIDE SEQUENCE</scope>
    <source>
        <strain evidence="2">Tf1208</strain>
    </source>
</reference>
<dbReference type="AlphaFoldDB" id="A0A8J5NG65"/>
<feature type="region of interest" description="Disordered" evidence="1">
    <location>
        <begin position="187"/>
        <end position="215"/>
    </location>
</feature>
<name>A0A8J5NG65_FUSOX</name>
<comment type="caution">
    <text evidence="2">The sequence shown here is derived from an EMBL/GenBank/DDBJ whole genome shotgun (WGS) entry which is preliminary data.</text>
</comment>
<dbReference type="Proteomes" id="UP000694050">
    <property type="component" value="Unassembled WGS sequence"/>
</dbReference>
<accession>A0A8J5NG65</accession>
<gene>
    <name evidence="2" type="ORF">Forpe1208_v017030</name>
</gene>
<evidence type="ECO:0000313" key="3">
    <source>
        <dbReference type="Proteomes" id="UP000694050"/>
    </source>
</evidence>
<evidence type="ECO:0000313" key="2">
    <source>
        <dbReference type="EMBL" id="KAG7402702.1"/>
    </source>
</evidence>
<organism evidence="2 3">
    <name type="scientific">Fusarium oxysporum f. sp. rapae</name>
    <dbReference type="NCBI Taxonomy" id="485398"/>
    <lineage>
        <taxon>Eukaryota</taxon>
        <taxon>Fungi</taxon>
        <taxon>Dikarya</taxon>
        <taxon>Ascomycota</taxon>
        <taxon>Pezizomycotina</taxon>
        <taxon>Sordariomycetes</taxon>
        <taxon>Hypocreomycetidae</taxon>
        <taxon>Hypocreales</taxon>
        <taxon>Nectriaceae</taxon>
        <taxon>Fusarium</taxon>
        <taxon>Fusarium oxysporum species complex</taxon>
    </lineage>
</organism>
<evidence type="ECO:0000256" key="1">
    <source>
        <dbReference type="SAM" id="MobiDB-lite"/>
    </source>
</evidence>
<dbReference type="EMBL" id="JAELUQ010000017">
    <property type="protein sequence ID" value="KAG7402702.1"/>
    <property type="molecule type" value="Genomic_DNA"/>
</dbReference>
<feature type="compositionally biased region" description="Basic and acidic residues" evidence="1">
    <location>
        <begin position="201"/>
        <end position="215"/>
    </location>
</feature>
<proteinExistence type="predicted"/>
<protein>
    <submittedName>
        <fullName evidence="2">Uncharacterized protein</fullName>
    </submittedName>
</protein>